<dbReference type="Pfam" id="PF00439">
    <property type="entry name" value="Bromodomain"/>
    <property type="match status" value="1"/>
</dbReference>
<evidence type="ECO:0000256" key="1">
    <source>
        <dbReference type="ARBA" id="ARBA00023117"/>
    </source>
</evidence>
<accession>A0ABN7B5M1</accession>
<dbReference type="InterPro" id="IPR001487">
    <property type="entry name" value="Bromodomain"/>
</dbReference>
<feature type="region of interest" description="Disordered" evidence="3">
    <location>
        <begin position="771"/>
        <end position="793"/>
    </location>
</feature>
<dbReference type="Proteomes" id="UP001307889">
    <property type="component" value="Chromosome 9"/>
</dbReference>
<name>A0ABN7B5M1_9HEMI</name>
<organism evidence="5 6">
    <name type="scientific">Nesidiocoris tenuis</name>
    <dbReference type="NCBI Taxonomy" id="355587"/>
    <lineage>
        <taxon>Eukaryota</taxon>
        <taxon>Metazoa</taxon>
        <taxon>Ecdysozoa</taxon>
        <taxon>Arthropoda</taxon>
        <taxon>Hexapoda</taxon>
        <taxon>Insecta</taxon>
        <taxon>Pterygota</taxon>
        <taxon>Neoptera</taxon>
        <taxon>Paraneoptera</taxon>
        <taxon>Hemiptera</taxon>
        <taxon>Heteroptera</taxon>
        <taxon>Panheteroptera</taxon>
        <taxon>Cimicomorpha</taxon>
        <taxon>Miridae</taxon>
        <taxon>Dicyphina</taxon>
        <taxon>Nesidiocoris</taxon>
    </lineage>
</organism>
<dbReference type="Gene3D" id="1.20.920.10">
    <property type="entry name" value="Bromodomain-like"/>
    <property type="match status" value="1"/>
</dbReference>
<keyword evidence="6" id="KW-1185">Reference proteome</keyword>
<feature type="region of interest" description="Disordered" evidence="3">
    <location>
        <begin position="886"/>
        <end position="936"/>
    </location>
</feature>
<protein>
    <submittedName>
        <fullName evidence="5">Kiaa2026</fullName>
    </submittedName>
</protein>
<feature type="region of interest" description="Disordered" evidence="3">
    <location>
        <begin position="635"/>
        <end position="677"/>
    </location>
</feature>
<feature type="domain" description="Bromo" evidence="4">
    <location>
        <begin position="36"/>
        <end position="147"/>
    </location>
</feature>
<evidence type="ECO:0000256" key="3">
    <source>
        <dbReference type="SAM" id="MobiDB-lite"/>
    </source>
</evidence>
<evidence type="ECO:0000313" key="5">
    <source>
        <dbReference type="EMBL" id="BES98475.1"/>
    </source>
</evidence>
<dbReference type="InterPro" id="IPR056522">
    <property type="entry name" value="KIAA2026_hel"/>
</dbReference>
<keyword evidence="1" id="KW-0103">Bromodomain</keyword>
<dbReference type="InterPro" id="IPR036427">
    <property type="entry name" value="Bromodomain-like_sf"/>
</dbReference>
<proteinExistence type="predicted"/>
<dbReference type="PANTHER" id="PTHR31095:SF3">
    <property type="entry name" value="RIKEN CDNA 9930021J03 GENE"/>
    <property type="match status" value="1"/>
</dbReference>
<dbReference type="CDD" id="cd04369">
    <property type="entry name" value="Bromodomain"/>
    <property type="match status" value="1"/>
</dbReference>
<evidence type="ECO:0000259" key="4">
    <source>
        <dbReference type="SMART" id="SM00297"/>
    </source>
</evidence>
<dbReference type="PANTHER" id="PTHR31095">
    <property type="entry name" value="RIKEN CDNA 9930021J03 GENE"/>
    <property type="match status" value="1"/>
</dbReference>
<dbReference type="EMBL" id="AP028917">
    <property type="protein sequence ID" value="BES98475.1"/>
    <property type="molecule type" value="Genomic_DNA"/>
</dbReference>
<dbReference type="InterPro" id="IPR040214">
    <property type="entry name" value="BRD10"/>
</dbReference>
<reference evidence="5 6" key="1">
    <citation type="submission" date="2023-09" db="EMBL/GenBank/DDBJ databases">
        <title>Nesidiocoris tenuis whole genome shotgun sequence.</title>
        <authorList>
            <person name="Shibata T."/>
            <person name="Shimoda M."/>
            <person name="Kobayashi T."/>
            <person name="Uehara T."/>
        </authorList>
    </citation>
    <scope>NUCLEOTIDE SEQUENCE [LARGE SCALE GENOMIC DNA]</scope>
    <source>
        <strain evidence="5 6">Japan</strain>
    </source>
</reference>
<keyword evidence="2" id="KW-0175">Coiled coil</keyword>
<evidence type="ECO:0000256" key="2">
    <source>
        <dbReference type="SAM" id="Coils"/>
    </source>
</evidence>
<dbReference type="SUPFAM" id="SSF47370">
    <property type="entry name" value="Bromodomain"/>
    <property type="match status" value="1"/>
</dbReference>
<dbReference type="SMART" id="SM00297">
    <property type="entry name" value="BROMO"/>
    <property type="match status" value="1"/>
</dbReference>
<dbReference type="Pfam" id="PF23450">
    <property type="entry name" value="KIAA2026_hel"/>
    <property type="match status" value="1"/>
</dbReference>
<feature type="coiled-coil region" evidence="2">
    <location>
        <begin position="494"/>
        <end position="521"/>
    </location>
</feature>
<sequence>MNENSFSEEVGPRRSRRGLTTEEFQPLPEIALLEKSEQVVAEVQAAYKVFQRILRVNSIDAFKEEPKTFYFGMAAYFDVVPRDKIMWLNKIQEKLENGIYQGICEFTADLHQMLMNCYKYWDKHHRISKKGQVIERLLMRSLADENILPSSVREEIVCRFSKTDCLVCGQHENRNENGIKNAYPSDQPVVLTEQRLEHRNILLESKILKKLLTLPPTPPIEGIEDNREAVEKWRKEELDSQDGADMIPNCGELGEIGLFLRLLGEGLNLGDVTQYEVERMLLVPTAPTFLQTLFTWIFTSESKRQYLDHTPLMPYEVWNSKLRKKIDAWLKYSEDPIQGHKATGIECDFWRVIKENPLKGLSLGQLPNFYMKVWILKALADYILHSDKSVAELFAQKPDSDEELSYARSGEDMRCLRLGRDLVGWEYYAIPQFLPEIRIYKQFLPPSDPYKKKKKSSEEFEINEEALLEFRLKFSNESNSWSPSERCILVVDSFAGLEGLIENLKADLESCRKEEKSILHELIEALTEFSVRVTQEESEKRRFEGLHKLYKQCRLESAENSEKLLKAYNEYRKKPFKAETFTVSEEEVELIQNLDPLTRRKAGRLFTYGSGGLEFENEELADPFYDDILDSDWSTRGPSKAKKTKKEGNPDQQIATEKELRGAKKPNKSMLKKSTLKEVNEPKPAVIKETDQVAVNGVEKEKARDDVIFISDDEDVEVIKPDTSLIRVRDIQGLLKPSGGATLPLAPSILAESLVIPGHIGSLTVQVPPNLQNHQSTSPAPAVSPQPRKAGVPMPLPIADPNQAPVTPKKKPVPMPMPLPLDNQCCNQLTPPKTPPGRAVVLTPVRGQQTPRRCASGSPIGQISPTRIQLQSKRVTLASPHRQISPLRSHLGQSPFPPNRTALGRAVASAPRGPGTPSRTAPCPPRRGAHSPHSQRLITQPYPGTVNNFHVGARRELFQQPNQQATVEGKFCVSLNDRGEMQYSIKLPDGGIRYLTDLEKATIIRNNGGVIPSKVQMPLDGRFI</sequence>
<evidence type="ECO:0000313" key="6">
    <source>
        <dbReference type="Proteomes" id="UP001307889"/>
    </source>
</evidence>
<gene>
    <name evidence="5" type="ORF">NTJ_11289</name>
</gene>